<evidence type="ECO:0000256" key="2">
    <source>
        <dbReference type="SAM" id="Phobius"/>
    </source>
</evidence>
<proteinExistence type="predicted"/>
<dbReference type="PANTHER" id="PTHR35792:SF3">
    <property type="entry name" value="IG HYPOTHETICAL 17707"/>
    <property type="match status" value="1"/>
</dbReference>
<dbReference type="PANTHER" id="PTHR35792">
    <property type="entry name" value="GENERAL STRESS PROTEIN"/>
    <property type="match status" value="1"/>
</dbReference>
<feature type="transmembrane region" description="Helical" evidence="2">
    <location>
        <begin position="6"/>
        <end position="23"/>
    </location>
</feature>
<dbReference type="InterPro" id="IPR024623">
    <property type="entry name" value="YtxH"/>
</dbReference>
<name>A0A6M0Q3L6_9BACI</name>
<keyword evidence="1" id="KW-0175">Coiled coil</keyword>
<dbReference type="EMBL" id="JAAIWM010000001">
    <property type="protein sequence ID" value="NEY70784.1"/>
    <property type="molecule type" value="Genomic_DNA"/>
</dbReference>
<accession>A0A6M0Q3L6</accession>
<gene>
    <name evidence="3" type="ORF">G4D63_03415</name>
</gene>
<dbReference type="Pfam" id="PF12732">
    <property type="entry name" value="YtxH"/>
    <property type="match status" value="1"/>
</dbReference>
<keyword evidence="2" id="KW-0812">Transmembrane</keyword>
<dbReference type="InterPro" id="IPR052928">
    <property type="entry name" value="Desiccation-related_membrane"/>
</dbReference>
<comment type="caution">
    <text evidence="3">The sequence shown here is derived from an EMBL/GenBank/DDBJ whole genome shotgun (WGS) entry which is preliminary data.</text>
</comment>
<keyword evidence="4" id="KW-1185">Reference proteome</keyword>
<dbReference type="AlphaFoldDB" id="A0A6M0Q3L6"/>
<feature type="coiled-coil region" evidence="1">
    <location>
        <begin position="94"/>
        <end position="121"/>
    </location>
</feature>
<evidence type="ECO:0000256" key="1">
    <source>
        <dbReference type="SAM" id="Coils"/>
    </source>
</evidence>
<reference evidence="3 4" key="1">
    <citation type="submission" date="2020-02" db="EMBL/GenBank/DDBJ databases">
        <title>Bacillus aquiflavi sp. nov., isolated from yellow water of strong flavor Chinese baijiu in Yibin region of China.</title>
        <authorList>
            <person name="Xie J."/>
        </authorList>
    </citation>
    <scope>NUCLEOTIDE SEQUENCE [LARGE SCALE GENOMIC DNA]</scope>
    <source>
        <strain evidence="3 4">SA4</strain>
    </source>
</reference>
<evidence type="ECO:0000313" key="3">
    <source>
        <dbReference type="EMBL" id="NEY70784.1"/>
    </source>
</evidence>
<keyword evidence="2" id="KW-0472">Membrane</keyword>
<keyword evidence="2" id="KW-1133">Transmembrane helix</keyword>
<sequence>MKGNTFFLGVVVGGIIGGVTMLLSTPKSGIQLRASIKENSQDLSEKLNNLKLETKGFLQLIEQSTKDGKEVVKEFTEDVQSTIASWKKEIAPHQINIHNEIKEIEETLSQLESALESSRQKALN</sequence>
<organism evidence="3 4">
    <name type="scientific">Bacillus mesophilus</name>
    <dbReference type="NCBI Taxonomy" id="1808955"/>
    <lineage>
        <taxon>Bacteria</taxon>
        <taxon>Bacillati</taxon>
        <taxon>Bacillota</taxon>
        <taxon>Bacilli</taxon>
        <taxon>Bacillales</taxon>
        <taxon>Bacillaceae</taxon>
        <taxon>Bacillus</taxon>
    </lineage>
</organism>
<evidence type="ECO:0008006" key="5">
    <source>
        <dbReference type="Google" id="ProtNLM"/>
    </source>
</evidence>
<dbReference type="RefSeq" id="WP_163177713.1">
    <property type="nucleotide sequence ID" value="NZ_JAAIWM010000001.1"/>
</dbReference>
<evidence type="ECO:0000313" key="4">
    <source>
        <dbReference type="Proteomes" id="UP000481043"/>
    </source>
</evidence>
<protein>
    <recommendedName>
        <fullName evidence="5">YtxH domain-containing protein</fullName>
    </recommendedName>
</protein>
<dbReference type="Proteomes" id="UP000481043">
    <property type="component" value="Unassembled WGS sequence"/>
</dbReference>